<keyword evidence="4 9" id="KW-0812">Transmembrane</keyword>
<keyword evidence="6 9" id="KW-1133">Transmembrane helix</keyword>
<proteinExistence type="inferred from homology"/>
<evidence type="ECO:0000256" key="6">
    <source>
        <dbReference type="ARBA" id="ARBA00022989"/>
    </source>
</evidence>
<dbReference type="InterPro" id="IPR009542">
    <property type="entry name" value="Spc1/SPCS1"/>
</dbReference>
<organism evidence="10 11">
    <name type="scientific">Plasmodiophora brassicae</name>
    <name type="common">Clubroot disease agent</name>
    <dbReference type="NCBI Taxonomy" id="37360"/>
    <lineage>
        <taxon>Eukaryota</taxon>
        <taxon>Sar</taxon>
        <taxon>Rhizaria</taxon>
        <taxon>Endomyxa</taxon>
        <taxon>Phytomyxea</taxon>
        <taxon>Plasmodiophorida</taxon>
        <taxon>Plasmodiophoridae</taxon>
        <taxon>Plasmodiophora</taxon>
    </lineage>
</organism>
<dbReference type="GO" id="GO:0005787">
    <property type="term" value="C:signal peptidase complex"/>
    <property type="evidence" value="ECO:0007669"/>
    <property type="project" value="InterPro"/>
</dbReference>
<evidence type="ECO:0000313" key="10">
    <source>
        <dbReference type="EMBL" id="SPQ98724.1"/>
    </source>
</evidence>
<evidence type="ECO:0000256" key="3">
    <source>
        <dbReference type="ARBA" id="ARBA00017059"/>
    </source>
</evidence>
<accession>A0A3P3YF00</accession>
<evidence type="ECO:0000313" key="11">
    <source>
        <dbReference type="Proteomes" id="UP000290189"/>
    </source>
</evidence>
<dbReference type="PANTHER" id="PTHR13202:SF0">
    <property type="entry name" value="SIGNAL PEPTIDASE COMPLEX SUBUNIT 1"/>
    <property type="match status" value="1"/>
</dbReference>
<evidence type="ECO:0000256" key="1">
    <source>
        <dbReference type="ARBA" id="ARBA00004477"/>
    </source>
</evidence>
<evidence type="ECO:0000256" key="8">
    <source>
        <dbReference type="ARBA" id="ARBA00045204"/>
    </source>
</evidence>
<keyword evidence="10" id="KW-0496">Mitochondrion</keyword>
<dbReference type="Proteomes" id="UP000290189">
    <property type="component" value="Unassembled WGS sequence"/>
</dbReference>
<comment type="similarity">
    <text evidence="2">Belongs to the SPCS1 family.</text>
</comment>
<evidence type="ECO:0000256" key="9">
    <source>
        <dbReference type="SAM" id="Phobius"/>
    </source>
</evidence>
<sequence>MRHIRGLRQGTNAAMDWQGQNLCDRVAMVIIYAFAAVGFVIGFITQQLSHSIYSILAGTAIACLACLPDWPIYNRNPLPFQPVPDNVPHCTPSIRVSLGPDENRQ</sequence>
<reference evidence="10 11" key="1">
    <citation type="submission" date="2018-03" db="EMBL/GenBank/DDBJ databases">
        <authorList>
            <person name="Fogelqvist J."/>
        </authorList>
    </citation>
    <scope>NUCLEOTIDE SEQUENCE [LARGE SCALE GENOMIC DNA]</scope>
</reference>
<evidence type="ECO:0000256" key="5">
    <source>
        <dbReference type="ARBA" id="ARBA00022824"/>
    </source>
</evidence>
<dbReference type="Pfam" id="PF06645">
    <property type="entry name" value="SPC12"/>
    <property type="match status" value="1"/>
</dbReference>
<dbReference type="GO" id="GO:0006465">
    <property type="term" value="P:signal peptide processing"/>
    <property type="evidence" value="ECO:0007669"/>
    <property type="project" value="InterPro"/>
</dbReference>
<keyword evidence="5" id="KW-0256">Endoplasmic reticulum</keyword>
<feature type="transmembrane region" description="Helical" evidence="9">
    <location>
        <begin position="26"/>
        <end position="45"/>
    </location>
</feature>
<dbReference type="GO" id="GO:0045047">
    <property type="term" value="P:protein targeting to ER"/>
    <property type="evidence" value="ECO:0007669"/>
    <property type="project" value="TreeGrafter"/>
</dbReference>
<comment type="function">
    <text evidence="8">Component of the signal peptidase complex (SPC) which catalyzes the cleavage of N-terminal signal sequences from nascent proteins as they are translocated into the lumen of the endoplasmic reticulum. Dispensable for SPC enzymatic activity.</text>
</comment>
<dbReference type="AlphaFoldDB" id="A0A3P3YF00"/>
<dbReference type="PANTHER" id="PTHR13202">
    <property type="entry name" value="MICROSOMAL SIGNAL PEPTIDASE 12 KDA SUBUNIT"/>
    <property type="match status" value="1"/>
</dbReference>
<protein>
    <recommendedName>
        <fullName evidence="3">Signal peptidase complex subunit 1</fullName>
    </recommendedName>
</protein>
<comment type="subcellular location">
    <subcellularLocation>
        <location evidence="1">Endoplasmic reticulum membrane</location>
        <topology evidence="1">Multi-pass membrane protein</topology>
    </subcellularLocation>
</comment>
<evidence type="ECO:0000256" key="7">
    <source>
        <dbReference type="ARBA" id="ARBA00023136"/>
    </source>
</evidence>
<gene>
    <name evidence="10" type="ORF">PLBR_LOCUS5939</name>
</gene>
<geneLocation type="mitochondrion" evidence="10"/>
<evidence type="ECO:0000256" key="4">
    <source>
        <dbReference type="ARBA" id="ARBA00022692"/>
    </source>
</evidence>
<dbReference type="EMBL" id="OVEO01000010">
    <property type="protein sequence ID" value="SPQ98724.1"/>
    <property type="molecule type" value="Genomic_DNA"/>
</dbReference>
<name>A0A3P3YF00_PLABS</name>
<feature type="transmembrane region" description="Helical" evidence="9">
    <location>
        <begin position="51"/>
        <end position="70"/>
    </location>
</feature>
<evidence type="ECO:0000256" key="2">
    <source>
        <dbReference type="ARBA" id="ARBA00005245"/>
    </source>
</evidence>
<keyword evidence="7 9" id="KW-0472">Membrane</keyword>